<keyword evidence="3 8" id="KW-0812">Transmembrane</keyword>
<evidence type="ECO:0000256" key="4">
    <source>
        <dbReference type="ARBA" id="ARBA00022989"/>
    </source>
</evidence>
<feature type="domain" description="Potassium channel" evidence="10">
    <location>
        <begin position="93"/>
        <end position="133"/>
    </location>
</feature>
<keyword evidence="4 9" id="KW-1133">Transmembrane helix</keyword>
<dbReference type="Gene3D" id="1.10.287.70">
    <property type="match status" value="1"/>
</dbReference>
<proteinExistence type="inferred from homology"/>
<dbReference type="GO" id="GO:0005886">
    <property type="term" value="C:plasma membrane"/>
    <property type="evidence" value="ECO:0007669"/>
    <property type="project" value="TreeGrafter"/>
</dbReference>
<dbReference type="AlphaFoldDB" id="A0A9W9ZIC1"/>
<dbReference type="GO" id="GO:0022841">
    <property type="term" value="F:potassium ion leak channel activity"/>
    <property type="evidence" value="ECO:0007669"/>
    <property type="project" value="TreeGrafter"/>
</dbReference>
<evidence type="ECO:0000256" key="3">
    <source>
        <dbReference type="ARBA" id="ARBA00022692"/>
    </source>
</evidence>
<dbReference type="GO" id="GO:0015271">
    <property type="term" value="F:outward rectifier potassium channel activity"/>
    <property type="evidence" value="ECO:0007669"/>
    <property type="project" value="TreeGrafter"/>
</dbReference>
<dbReference type="PRINTS" id="PR01333">
    <property type="entry name" value="2POREKCHANEL"/>
</dbReference>
<reference evidence="11" key="1">
    <citation type="submission" date="2023-01" db="EMBL/GenBank/DDBJ databases">
        <title>Genome assembly of the deep-sea coral Lophelia pertusa.</title>
        <authorList>
            <person name="Herrera S."/>
            <person name="Cordes E."/>
        </authorList>
    </citation>
    <scope>NUCLEOTIDE SEQUENCE</scope>
    <source>
        <strain evidence="11">USNM1676648</strain>
        <tissue evidence="11">Polyp</tissue>
    </source>
</reference>
<evidence type="ECO:0000256" key="1">
    <source>
        <dbReference type="ARBA" id="ARBA00004141"/>
    </source>
</evidence>
<keyword evidence="12" id="KW-1185">Reference proteome</keyword>
<feature type="domain" description="Potassium channel" evidence="10">
    <location>
        <begin position="3"/>
        <end position="31"/>
    </location>
</feature>
<dbReference type="OrthoDB" id="297496at2759"/>
<dbReference type="InterPro" id="IPR003280">
    <property type="entry name" value="2pore_dom_K_chnl"/>
</dbReference>
<protein>
    <recommendedName>
        <fullName evidence="10">Potassium channel domain-containing protein</fullName>
    </recommendedName>
</protein>
<comment type="caution">
    <text evidence="11">The sequence shown here is derived from an EMBL/GenBank/DDBJ whole genome shotgun (WGS) entry which is preliminary data.</text>
</comment>
<dbReference type="PANTHER" id="PTHR11003:SF291">
    <property type="entry name" value="IP11374P"/>
    <property type="match status" value="1"/>
</dbReference>
<dbReference type="Pfam" id="PF07885">
    <property type="entry name" value="Ion_trans_2"/>
    <property type="match status" value="2"/>
</dbReference>
<feature type="transmembrane region" description="Helical" evidence="9">
    <location>
        <begin position="85"/>
        <end position="105"/>
    </location>
</feature>
<evidence type="ECO:0000259" key="10">
    <source>
        <dbReference type="Pfam" id="PF07885"/>
    </source>
</evidence>
<evidence type="ECO:0000256" key="7">
    <source>
        <dbReference type="ARBA" id="ARBA00023303"/>
    </source>
</evidence>
<evidence type="ECO:0000256" key="6">
    <source>
        <dbReference type="ARBA" id="ARBA00023136"/>
    </source>
</evidence>
<keyword evidence="5 8" id="KW-0406">Ion transport</keyword>
<keyword evidence="2 8" id="KW-0813">Transport</keyword>
<comment type="similarity">
    <text evidence="8">Belongs to the two pore domain potassium channel (TC 1.A.1.8) family.</text>
</comment>
<accession>A0A9W9ZIC1</accession>
<organism evidence="11 12">
    <name type="scientific">Desmophyllum pertusum</name>
    <dbReference type="NCBI Taxonomy" id="174260"/>
    <lineage>
        <taxon>Eukaryota</taxon>
        <taxon>Metazoa</taxon>
        <taxon>Cnidaria</taxon>
        <taxon>Anthozoa</taxon>
        <taxon>Hexacorallia</taxon>
        <taxon>Scleractinia</taxon>
        <taxon>Caryophylliina</taxon>
        <taxon>Caryophylliidae</taxon>
        <taxon>Desmophyllum</taxon>
    </lineage>
</organism>
<evidence type="ECO:0000256" key="8">
    <source>
        <dbReference type="RuleBase" id="RU003857"/>
    </source>
</evidence>
<dbReference type="GO" id="GO:0030322">
    <property type="term" value="P:stabilization of membrane potential"/>
    <property type="evidence" value="ECO:0007669"/>
    <property type="project" value="TreeGrafter"/>
</dbReference>
<dbReference type="PANTHER" id="PTHR11003">
    <property type="entry name" value="POTASSIUM CHANNEL, SUBFAMILY K"/>
    <property type="match status" value="1"/>
</dbReference>
<evidence type="ECO:0000256" key="9">
    <source>
        <dbReference type="SAM" id="Phobius"/>
    </source>
</evidence>
<feature type="transmembrane region" description="Helical" evidence="9">
    <location>
        <begin position="111"/>
        <end position="131"/>
    </location>
</feature>
<evidence type="ECO:0000256" key="5">
    <source>
        <dbReference type="ARBA" id="ARBA00023065"/>
    </source>
</evidence>
<evidence type="ECO:0000256" key="2">
    <source>
        <dbReference type="ARBA" id="ARBA00022448"/>
    </source>
</evidence>
<dbReference type="InterPro" id="IPR013099">
    <property type="entry name" value="K_chnl_dom"/>
</dbReference>
<name>A0A9W9ZIC1_9CNID</name>
<gene>
    <name evidence="11" type="ORF">OS493_004741</name>
</gene>
<evidence type="ECO:0000313" key="11">
    <source>
        <dbReference type="EMBL" id="KAJ7381143.1"/>
    </source>
</evidence>
<dbReference type="SUPFAM" id="SSF81324">
    <property type="entry name" value="Voltage-gated potassium channels"/>
    <property type="match status" value="2"/>
</dbReference>
<sequence>MYNWTYYASLYFSASVIPTIGYGHMAPSTFGVDFSVFSTPYLVYRCCMLVLKSIGERINELLENGFILISSKHHLRQDKSTKIKVMLSTAGLVLVLLLLGGLLYLSEGWSYFDGVYYCFIALSTIGFGDMVPRKGREPSSGSKRWNLSSGLYTLY</sequence>
<dbReference type="EMBL" id="MU826351">
    <property type="protein sequence ID" value="KAJ7381143.1"/>
    <property type="molecule type" value="Genomic_DNA"/>
</dbReference>
<keyword evidence="6 9" id="KW-0472">Membrane</keyword>
<dbReference type="Proteomes" id="UP001163046">
    <property type="component" value="Unassembled WGS sequence"/>
</dbReference>
<keyword evidence="7 8" id="KW-0407">Ion channel</keyword>
<evidence type="ECO:0000313" key="12">
    <source>
        <dbReference type="Proteomes" id="UP001163046"/>
    </source>
</evidence>
<comment type="subcellular location">
    <subcellularLocation>
        <location evidence="1">Membrane</location>
        <topology evidence="1">Multi-pass membrane protein</topology>
    </subcellularLocation>
</comment>